<evidence type="ECO:0000313" key="15">
    <source>
        <dbReference type="Proteomes" id="UP000201169"/>
    </source>
</evidence>
<keyword evidence="14" id="KW-0282">Flagellum</keyword>
<evidence type="ECO:0000256" key="2">
    <source>
        <dbReference type="ARBA" id="ARBA00004651"/>
    </source>
</evidence>
<keyword evidence="5 11" id="KW-0812">Transmembrane</keyword>
<keyword evidence="14" id="KW-0966">Cell projection</keyword>
<dbReference type="NCBIfam" id="TIGR00206">
    <property type="entry name" value="fliF"/>
    <property type="match status" value="1"/>
</dbReference>
<organism evidence="14 15">
    <name type="scientific">Campylobacter avium LMG 24591</name>
    <dbReference type="NCBI Taxonomy" id="522484"/>
    <lineage>
        <taxon>Bacteria</taxon>
        <taxon>Pseudomonadati</taxon>
        <taxon>Campylobacterota</taxon>
        <taxon>Epsilonproteobacteria</taxon>
        <taxon>Campylobacterales</taxon>
        <taxon>Campylobacteraceae</taxon>
        <taxon>Campylobacter</taxon>
    </lineage>
</organism>
<dbReference type="GO" id="GO:0009431">
    <property type="term" value="C:bacterial-type flagellum basal body, MS ring"/>
    <property type="evidence" value="ECO:0007669"/>
    <property type="project" value="InterPro"/>
</dbReference>
<dbReference type="AlphaFoldDB" id="A0A222MW46"/>
<dbReference type="InterPro" id="IPR045851">
    <property type="entry name" value="AMP-bd_C_sf"/>
</dbReference>
<dbReference type="PANTHER" id="PTHR30046:SF0">
    <property type="entry name" value="FLAGELLAR M-RING PROTEIN"/>
    <property type="match status" value="1"/>
</dbReference>
<evidence type="ECO:0000256" key="5">
    <source>
        <dbReference type="ARBA" id="ARBA00022692"/>
    </source>
</evidence>
<evidence type="ECO:0000256" key="10">
    <source>
        <dbReference type="SAM" id="Coils"/>
    </source>
</evidence>
<gene>
    <name evidence="14" type="primary">fliF</name>
    <name evidence="14" type="ORF">CAV_0178</name>
</gene>
<keyword evidence="4" id="KW-1003">Cell membrane</keyword>
<dbReference type="OrthoDB" id="9807026at2"/>
<dbReference type="GO" id="GO:0005886">
    <property type="term" value="C:plasma membrane"/>
    <property type="evidence" value="ECO:0007669"/>
    <property type="project" value="UniProtKB-SubCell"/>
</dbReference>
<dbReference type="InterPro" id="IPR000067">
    <property type="entry name" value="FlgMring_FliF"/>
</dbReference>
<dbReference type="GO" id="GO:0003774">
    <property type="term" value="F:cytoskeletal motor activity"/>
    <property type="evidence" value="ECO:0007669"/>
    <property type="project" value="InterPro"/>
</dbReference>
<evidence type="ECO:0000313" key="14">
    <source>
        <dbReference type="EMBL" id="ASQ29850.1"/>
    </source>
</evidence>
<dbReference type="Pfam" id="PF01514">
    <property type="entry name" value="YscJ_FliF"/>
    <property type="match status" value="1"/>
</dbReference>
<feature type="domain" description="Flagellar M-ring N-terminal" evidence="12">
    <location>
        <begin position="50"/>
        <end position="223"/>
    </location>
</feature>
<evidence type="ECO:0000256" key="4">
    <source>
        <dbReference type="ARBA" id="ARBA00022475"/>
    </source>
</evidence>
<dbReference type="Proteomes" id="UP000201169">
    <property type="component" value="Chromosome"/>
</dbReference>
<comment type="subcellular location">
    <subcellularLocation>
        <location evidence="1 9">Bacterial flagellum basal body</location>
    </subcellularLocation>
    <subcellularLocation>
        <location evidence="2">Cell membrane</location>
        <topology evidence="2">Multi-pass membrane protein</topology>
    </subcellularLocation>
</comment>
<proteinExistence type="inferred from homology"/>
<comment type="function">
    <text evidence="9">The M ring may be actively involved in energy transduction.</text>
</comment>
<dbReference type="InterPro" id="IPR006182">
    <property type="entry name" value="FliF_N_dom"/>
</dbReference>
<feature type="transmembrane region" description="Helical" evidence="11">
    <location>
        <begin position="24"/>
        <end position="43"/>
    </location>
</feature>
<keyword evidence="6 11" id="KW-1133">Transmembrane helix</keyword>
<dbReference type="InterPro" id="IPR013556">
    <property type="entry name" value="Flag_M-ring_C"/>
</dbReference>
<accession>A0A222MW46</accession>
<evidence type="ECO:0000256" key="3">
    <source>
        <dbReference type="ARBA" id="ARBA00007971"/>
    </source>
</evidence>
<dbReference type="EMBL" id="CP022347">
    <property type="protein sequence ID" value="ASQ29850.1"/>
    <property type="molecule type" value="Genomic_DNA"/>
</dbReference>
<protein>
    <recommendedName>
        <fullName evidence="9">Flagellar M-ring protein</fullName>
    </recommendedName>
</protein>
<feature type="coiled-coil region" evidence="10">
    <location>
        <begin position="490"/>
        <end position="548"/>
    </location>
</feature>
<keyword evidence="15" id="KW-1185">Reference proteome</keyword>
<dbReference type="RefSeq" id="WP_094324646.1">
    <property type="nucleotide sequence ID" value="NZ_CP022347.1"/>
</dbReference>
<dbReference type="PRINTS" id="PR01009">
    <property type="entry name" value="FLGMRINGFLIF"/>
</dbReference>
<dbReference type="PIRSF" id="PIRSF004862">
    <property type="entry name" value="FliF"/>
    <property type="match status" value="1"/>
</dbReference>
<comment type="similarity">
    <text evidence="3 9">Belongs to the FliF family.</text>
</comment>
<reference evidence="14 15" key="1">
    <citation type="submission" date="2017-07" db="EMBL/GenBank/DDBJ databases">
        <title>Analysis of two Campylobacter avium genomes and identification of a novel hippuricase gene.</title>
        <authorList>
            <person name="Miller W.G."/>
            <person name="Chapman M.H."/>
            <person name="Yee E."/>
            <person name="Revez J."/>
            <person name="Bono J.L."/>
            <person name="Rossi M."/>
        </authorList>
    </citation>
    <scope>NUCLEOTIDE SEQUENCE [LARGE SCALE GENOMIC DNA]</scope>
    <source>
        <strain evidence="14 15">LMG 24591</strain>
    </source>
</reference>
<keyword evidence="14" id="KW-0969">Cilium</keyword>
<keyword evidence="8 9" id="KW-0975">Bacterial flagellum</keyword>
<evidence type="ECO:0000256" key="11">
    <source>
        <dbReference type="SAM" id="Phobius"/>
    </source>
</evidence>
<dbReference type="PANTHER" id="PTHR30046">
    <property type="entry name" value="FLAGELLAR M-RING PROTEIN"/>
    <property type="match status" value="1"/>
</dbReference>
<evidence type="ECO:0000259" key="12">
    <source>
        <dbReference type="Pfam" id="PF01514"/>
    </source>
</evidence>
<evidence type="ECO:0000256" key="9">
    <source>
        <dbReference type="PIRNR" id="PIRNR004862"/>
    </source>
</evidence>
<sequence>MEEFKNMLHQVGQLFQNLSKRQKIVIAVSLVAVVAFLVFLALYRGTGSSSSSGYAVLVENTEASNASAIVTYLEQNSIPYTIQNEGTILVPQEHVYRQRMAIASEGLIKDSKMGWEGYDQQQFGATDEEQRIKYLRAIQTELARTIESLEPIQRASVHIAMPKPSVFTERQTPPTASVVLTIKEGLKLTRKQIDGIKNIVASAIPKLTTQNVKITDQKGITLEEDGAYESDVIAAQIKYKRDHEQELEQKIINTLAPFAGGTDKVVANVNIEFDFSKMNSQSEIYDPNTVIRSEQTLNEERTGKKDPVIQGVPGAVSNIGPVEGLNDDGTIEQYKKNQVTTNNEISKTITNTEKSFATIIRTSAAVMIDGKYQESVDENGEKKVEYVPLSASELQNIQNLVQRTINYSAARGDEVTVSNLEFRRPDIKVESKVQTFYSRFIEPFIPPVKYFIAAILLFIFYKKVIAPFTQKMLADIESAEEEAQRDLGPVDDAEDALEKFNAARKRVEEQLGFGEGINEDALQYDVLLEKLKALVNEKSQEVATLLQTLVENDTEYNENRDL</sequence>
<evidence type="ECO:0000256" key="8">
    <source>
        <dbReference type="ARBA" id="ARBA00023143"/>
    </source>
</evidence>
<evidence type="ECO:0000259" key="13">
    <source>
        <dbReference type="Pfam" id="PF08345"/>
    </source>
</evidence>
<dbReference type="KEGG" id="cavi:CAV_0178"/>
<name>A0A222MW46_9BACT</name>
<evidence type="ECO:0000256" key="1">
    <source>
        <dbReference type="ARBA" id="ARBA00004117"/>
    </source>
</evidence>
<dbReference type="Gene3D" id="3.30.300.30">
    <property type="match status" value="1"/>
</dbReference>
<dbReference type="InterPro" id="IPR043427">
    <property type="entry name" value="YscJ/FliF"/>
</dbReference>
<feature type="domain" description="Flagellar M-ring C-terminal" evidence="13">
    <location>
        <begin position="261"/>
        <end position="422"/>
    </location>
</feature>
<evidence type="ECO:0000256" key="6">
    <source>
        <dbReference type="ARBA" id="ARBA00022989"/>
    </source>
</evidence>
<dbReference type="GO" id="GO:0071973">
    <property type="term" value="P:bacterial-type flagellum-dependent cell motility"/>
    <property type="evidence" value="ECO:0007669"/>
    <property type="project" value="InterPro"/>
</dbReference>
<dbReference type="Pfam" id="PF08345">
    <property type="entry name" value="YscJ_FliF_C"/>
    <property type="match status" value="1"/>
</dbReference>
<keyword evidence="10" id="KW-0175">Coiled coil</keyword>
<keyword evidence="7 11" id="KW-0472">Membrane</keyword>
<evidence type="ECO:0000256" key="7">
    <source>
        <dbReference type="ARBA" id="ARBA00023136"/>
    </source>
</evidence>